<feature type="compositionally biased region" description="Polar residues" evidence="1">
    <location>
        <begin position="42"/>
        <end position="57"/>
    </location>
</feature>
<feature type="compositionally biased region" description="Low complexity" evidence="1">
    <location>
        <begin position="58"/>
        <end position="83"/>
    </location>
</feature>
<name>A0A8D8YKL5_9HEMI</name>
<evidence type="ECO:0000313" key="2">
    <source>
        <dbReference type="EMBL" id="CAG6730540.1"/>
    </source>
</evidence>
<accession>A0A8D8YKL5</accession>
<reference evidence="2" key="1">
    <citation type="submission" date="2021-05" db="EMBL/GenBank/DDBJ databases">
        <authorList>
            <person name="Alioto T."/>
            <person name="Alioto T."/>
            <person name="Gomez Garrido J."/>
        </authorList>
    </citation>
    <scope>NUCLEOTIDE SEQUENCE</scope>
</reference>
<feature type="region of interest" description="Disordered" evidence="1">
    <location>
        <begin position="1"/>
        <end position="83"/>
    </location>
</feature>
<proteinExistence type="predicted"/>
<organism evidence="2">
    <name type="scientific">Cacopsylla melanoneura</name>
    <dbReference type="NCBI Taxonomy" id="428564"/>
    <lineage>
        <taxon>Eukaryota</taxon>
        <taxon>Metazoa</taxon>
        <taxon>Ecdysozoa</taxon>
        <taxon>Arthropoda</taxon>
        <taxon>Hexapoda</taxon>
        <taxon>Insecta</taxon>
        <taxon>Pterygota</taxon>
        <taxon>Neoptera</taxon>
        <taxon>Paraneoptera</taxon>
        <taxon>Hemiptera</taxon>
        <taxon>Sternorrhyncha</taxon>
        <taxon>Psylloidea</taxon>
        <taxon>Psyllidae</taxon>
        <taxon>Psyllinae</taxon>
        <taxon>Cacopsylla</taxon>
    </lineage>
</organism>
<evidence type="ECO:0000256" key="1">
    <source>
        <dbReference type="SAM" id="MobiDB-lite"/>
    </source>
</evidence>
<protein>
    <submittedName>
        <fullName evidence="2">Uncharacterized protein</fullName>
    </submittedName>
</protein>
<sequence length="102" mass="11741">MWAPPRHRTLTLDPRHPSKTQTFPTSPPQTFPPWYRKRPPLFNNNNSHSNKPLSNSGSNSNCSKLSNRLRLSNSNNKISSSSCKNIRKNLKKIFPERKITKS</sequence>
<dbReference type="AlphaFoldDB" id="A0A8D8YKL5"/>
<dbReference type="EMBL" id="HBUF01381673">
    <property type="protein sequence ID" value="CAG6730540.1"/>
    <property type="molecule type" value="Transcribed_RNA"/>
</dbReference>